<accession>A0A0A9HA74</accession>
<dbReference type="AlphaFoldDB" id="A0A0A9HA74"/>
<evidence type="ECO:0000256" key="1">
    <source>
        <dbReference type="SAM" id="MobiDB-lite"/>
    </source>
</evidence>
<evidence type="ECO:0000313" key="2">
    <source>
        <dbReference type="EMBL" id="JAE31756.1"/>
    </source>
</evidence>
<reference evidence="2" key="1">
    <citation type="submission" date="2014-09" db="EMBL/GenBank/DDBJ databases">
        <authorList>
            <person name="Magalhaes I.L.F."/>
            <person name="Oliveira U."/>
            <person name="Santos F.R."/>
            <person name="Vidigal T.H.D.A."/>
            <person name="Brescovit A.D."/>
            <person name="Santos A.J."/>
        </authorList>
    </citation>
    <scope>NUCLEOTIDE SEQUENCE</scope>
    <source>
        <tissue evidence="2">Shoot tissue taken approximately 20 cm above the soil surface</tissue>
    </source>
</reference>
<reference evidence="2" key="2">
    <citation type="journal article" date="2015" name="Data Brief">
        <title>Shoot transcriptome of the giant reed, Arundo donax.</title>
        <authorList>
            <person name="Barrero R.A."/>
            <person name="Guerrero F.D."/>
            <person name="Moolhuijzen P."/>
            <person name="Goolsby J.A."/>
            <person name="Tidwell J."/>
            <person name="Bellgard S.E."/>
            <person name="Bellgard M.I."/>
        </authorList>
    </citation>
    <scope>NUCLEOTIDE SEQUENCE</scope>
    <source>
        <tissue evidence="2">Shoot tissue taken approximately 20 cm above the soil surface</tissue>
    </source>
</reference>
<organism evidence="2">
    <name type="scientific">Arundo donax</name>
    <name type="common">Giant reed</name>
    <name type="synonym">Donax arundinaceus</name>
    <dbReference type="NCBI Taxonomy" id="35708"/>
    <lineage>
        <taxon>Eukaryota</taxon>
        <taxon>Viridiplantae</taxon>
        <taxon>Streptophyta</taxon>
        <taxon>Embryophyta</taxon>
        <taxon>Tracheophyta</taxon>
        <taxon>Spermatophyta</taxon>
        <taxon>Magnoliopsida</taxon>
        <taxon>Liliopsida</taxon>
        <taxon>Poales</taxon>
        <taxon>Poaceae</taxon>
        <taxon>PACMAD clade</taxon>
        <taxon>Arundinoideae</taxon>
        <taxon>Arundineae</taxon>
        <taxon>Arundo</taxon>
    </lineage>
</organism>
<feature type="compositionally biased region" description="Basic and acidic residues" evidence="1">
    <location>
        <begin position="29"/>
        <end position="38"/>
    </location>
</feature>
<sequence>MLFDKASQQVGEQEDSKANGRESKRKHRQWDYARSHKS</sequence>
<protein>
    <submittedName>
        <fullName evidence="2">Uncharacterized protein</fullName>
    </submittedName>
</protein>
<feature type="region of interest" description="Disordered" evidence="1">
    <location>
        <begin position="1"/>
        <end position="38"/>
    </location>
</feature>
<dbReference type="EMBL" id="GBRH01166140">
    <property type="protein sequence ID" value="JAE31756.1"/>
    <property type="molecule type" value="Transcribed_RNA"/>
</dbReference>
<proteinExistence type="predicted"/>
<name>A0A0A9HA74_ARUDO</name>
<feature type="compositionally biased region" description="Polar residues" evidence="1">
    <location>
        <begin position="1"/>
        <end position="11"/>
    </location>
</feature>